<gene>
    <name evidence="1" type="ORF">TQ35_003140</name>
</gene>
<name>A0AAE3K1K2_9CREN</name>
<dbReference type="EMBL" id="JZWS02000002">
    <property type="protein sequence ID" value="MCL7343551.1"/>
    <property type="molecule type" value="Genomic_DNA"/>
</dbReference>
<dbReference type="AlphaFoldDB" id="A0AAE3K1K2"/>
<accession>A0AAE3K1K2</accession>
<comment type="caution">
    <text evidence="1">The sequence shown here is derived from an EMBL/GenBank/DDBJ whole genome shotgun (WGS) entry which is preliminary data.</text>
</comment>
<proteinExistence type="predicted"/>
<protein>
    <submittedName>
        <fullName evidence="1">Uncharacterized protein</fullName>
    </submittedName>
</protein>
<reference evidence="1" key="1">
    <citation type="submission" date="2022-05" db="EMBL/GenBank/DDBJ databases">
        <title>Metagenome Sequencing of an Archaeal-Dominated Microbial Community from a Hot Spring at the Los Azufres Geothermal Field, Mexico.</title>
        <authorList>
            <person name="Marin-Paredes R."/>
            <person name="Martinez-Romero E."/>
            <person name="Servin-Garciduenas L.E."/>
        </authorList>
    </citation>
    <scope>NUCLEOTIDE SEQUENCE</scope>
    <source>
        <strain evidence="1">AZ1-454</strain>
    </source>
</reference>
<evidence type="ECO:0000313" key="1">
    <source>
        <dbReference type="EMBL" id="MCL7343551.1"/>
    </source>
</evidence>
<sequence>MKILRFSIKEGELVHDENGNVIGVIDEGFVKLTTKDGIEIDPKSVKPKLDREDLDLVSMIKRIKEVDLLDALLLEKRERRMKLIHTLGEVFEEFILGELSREFKVEAHPKLFLSLSKFSGKRQHNTPDFLVEGKVIVEAKVGKVDYAQIEEYSRFYPGVVALPYAGSCFVPRGWQCVNNVVLDPKRLLDRVRIYLGK</sequence>
<organism evidence="1">
    <name type="scientific">Candidatus Aramenus sulfurataquae</name>
    <dbReference type="NCBI Taxonomy" id="1326980"/>
    <lineage>
        <taxon>Archaea</taxon>
        <taxon>Thermoproteota</taxon>
        <taxon>Thermoprotei</taxon>
        <taxon>Sulfolobales</taxon>
        <taxon>Sulfolobaceae</taxon>
        <taxon>Candidatus Aramenus</taxon>
    </lineage>
</organism>